<dbReference type="STRING" id="471514.AN477_07665"/>
<dbReference type="GO" id="GO:0033499">
    <property type="term" value="P:galactose catabolic process via UDP-galactose, Leloir pathway"/>
    <property type="evidence" value="ECO:0007669"/>
    <property type="project" value="TreeGrafter"/>
</dbReference>
<dbReference type="PANTHER" id="PTHR10091:SF0">
    <property type="entry name" value="GALACTOSE MUTAROTASE"/>
    <property type="match status" value="1"/>
</dbReference>
<dbReference type="Proteomes" id="UP000050482">
    <property type="component" value="Unassembled WGS sequence"/>
</dbReference>
<dbReference type="GO" id="GO:0005737">
    <property type="term" value="C:cytoplasm"/>
    <property type="evidence" value="ECO:0007669"/>
    <property type="project" value="TreeGrafter"/>
</dbReference>
<proteinExistence type="predicted"/>
<comment type="caution">
    <text evidence="1">The sequence shown here is derived from an EMBL/GenBank/DDBJ whole genome shotgun (WGS) entry which is preliminary data.</text>
</comment>
<dbReference type="InterPro" id="IPR011013">
    <property type="entry name" value="Gal_mutarotase_sf_dom"/>
</dbReference>
<dbReference type="PATRIC" id="fig|471514.4.peg.4491"/>
<dbReference type="CDD" id="cd01081">
    <property type="entry name" value="Aldose_epim"/>
    <property type="match status" value="1"/>
</dbReference>
<dbReference type="EMBL" id="LJCO01000034">
    <property type="protein sequence ID" value="KPV44336.1"/>
    <property type="molecule type" value="Genomic_DNA"/>
</dbReference>
<dbReference type="Gene3D" id="2.70.98.10">
    <property type="match status" value="1"/>
</dbReference>
<gene>
    <name evidence="1" type="ORF">AN477_07665</name>
</gene>
<reference evidence="1 2" key="1">
    <citation type="submission" date="2015-09" db="EMBL/GenBank/DDBJ databases">
        <title>Draft genome sequence of Alicyclobacillus ferrooxydans DSM 22381.</title>
        <authorList>
            <person name="Hemp J."/>
        </authorList>
    </citation>
    <scope>NUCLEOTIDE SEQUENCE [LARGE SCALE GENOMIC DNA]</scope>
    <source>
        <strain evidence="1 2">TC-34</strain>
    </source>
</reference>
<evidence type="ECO:0000313" key="1">
    <source>
        <dbReference type="EMBL" id="KPV44336.1"/>
    </source>
</evidence>
<dbReference type="InterPro" id="IPR008183">
    <property type="entry name" value="Aldose_1/G6P_1-epimerase"/>
</dbReference>
<keyword evidence="2" id="KW-1185">Reference proteome</keyword>
<dbReference type="Pfam" id="PF01263">
    <property type="entry name" value="Aldose_epim"/>
    <property type="match status" value="1"/>
</dbReference>
<dbReference type="PANTHER" id="PTHR10091">
    <property type="entry name" value="ALDOSE-1-EPIMERASE"/>
    <property type="match status" value="1"/>
</dbReference>
<dbReference type="AlphaFoldDB" id="A0A0P9D4D2"/>
<name>A0A0P9D4D2_9BACL</name>
<organism evidence="1 2">
    <name type="scientific">Alicyclobacillus ferrooxydans</name>
    <dbReference type="NCBI Taxonomy" id="471514"/>
    <lineage>
        <taxon>Bacteria</taxon>
        <taxon>Bacillati</taxon>
        <taxon>Bacillota</taxon>
        <taxon>Bacilli</taxon>
        <taxon>Bacillales</taxon>
        <taxon>Alicyclobacillaceae</taxon>
        <taxon>Alicyclobacillus</taxon>
    </lineage>
</organism>
<dbReference type="InterPro" id="IPR014718">
    <property type="entry name" value="GH-type_carb-bd"/>
</dbReference>
<dbReference type="GO" id="GO:0030246">
    <property type="term" value="F:carbohydrate binding"/>
    <property type="evidence" value="ECO:0007669"/>
    <property type="project" value="InterPro"/>
</dbReference>
<protein>
    <submittedName>
        <fullName evidence="1">Aldose epimerase</fullName>
    </submittedName>
</protein>
<dbReference type="RefSeq" id="WP_054968590.1">
    <property type="nucleotide sequence ID" value="NZ_LJCO01000034.1"/>
</dbReference>
<dbReference type="GO" id="GO:0004034">
    <property type="term" value="F:aldose 1-epimerase activity"/>
    <property type="evidence" value="ECO:0007669"/>
    <property type="project" value="TreeGrafter"/>
</dbReference>
<dbReference type="GO" id="GO:0006006">
    <property type="term" value="P:glucose metabolic process"/>
    <property type="evidence" value="ECO:0007669"/>
    <property type="project" value="TreeGrafter"/>
</dbReference>
<dbReference type="SUPFAM" id="SSF74650">
    <property type="entry name" value="Galactose mutarotase-like"/>
    <property type="match status" value="1"/>
</dbReference>
<dbReference type="OrthoDB" id="9795355at2"/>
<evidence type="ECO:0000313" key="2">
    <source>
        <dbReference type="Proteomes" id="UP000050482"/>
    </source>
</evidence>
<accession>A0A0P9D4D2</accession>
<sequence>MQTSVKEHNYNGTQAVSLYAGAYHAMVLPELGGNLVAFEDSERGLQFLRTPSDLESFRKHPVLYGIPVLFPPNRYEDGTFTVNGKTYHLPINETDKHNHLHGFLKDVPWDVSAIGTTDRTAFIELKSGISKARESYRYFPHEFTITIRYTLSTYGLQQEVAVKNVGPDAMPFMLGFHTTLAVPFAKESNQADYSLKVTLGDRWEMSDRMLPTGRIQPLSVEEKQMQGDGINPFYTQLDNHYSAEPQDGVNYMTLTDNRLGIRLVYDVGPQYKQWMVFNRYATGEMVCPEPQTSMVNAPNVGLSPDESGLLMLAPGESWSATSRLYAEEV</sequence>